<dbReference type="PROSITE" id="PS51203">
    <property type="entry name" value="CS"/>
    <property type="match status" value="1"/>
</dbReference>
<dbReference type="GO" id="GO:0005737">
    <property type="term" value="C:cytoplasm"/>
    <property type="evidence" value="ECO:0007669"/>
    <property type="project" value="UniProtKB-SubCell"/>
</dbReference>
<name>A0A5N4AEM1_PHOPY</name>
<dbReference type="Pfam" id="PF23602">
    <property type="entry name" value="CS_DNAAF11_C"/>
    <property type="match status" value="1"/>
</dbReference>
<keyword evidence="4" id="KW-0433">Leucine-rich repeat</keyword>
<dbReference type="GO" id="GO:0036158">
    <property type="term" value="P:outer dynein arm assembly"/>
    <property type="evidence" value="ECO:0007669"/>
    <property type="project" value="TreeGrafter"/>
</dbReference>
<evidence type="ECO:0000313" key="10">
    <source>
        <dbReference type="EMBL" id="KAB0795772.1"/>
    </source>
</evidence>
<evidence type="ECO:0000256" key="6">
    <source>
        <dbReference type="ARBA" id="ARBA00023069"/>
    </source>
</evidence>
<keyword evidence="11" id="KW-1185">Reference proteome</keyword>
<keyword evidence="3" id="KW-0963">Cytoplasm</keyword>
<dbReference type="OrthoDB" id="10250990at2759"/>
<dbReference type="InParanoid" id="A0A5N4AEM1"/>
<evidence type="ECO:0000256" key="5">
    <source>
        <dbReference type="ARBA" id="ARBA00022737"/>
    </source>
</evidence>
<feature type="domain" description="CS" evidence="9">
    <location>
        <begin position="248"/>
        <end position="337"/>
    </location>
</feature>
<dbReference type="GO" id="GO:0005929">
    <property type="term" value="C:cilium"/>
    <property type="evidence" value="ECO:0007669"/>
    <property type="project" value="UniProtKB-SubCell"/>
</dbReference>
<evidence type="ECO:0000256" key="4">
    <source>
        <dbReference type="ARBA" id="ARBA00022614"/>
    </source>
</evidence>
<evidence type="ECO:0000313" key="11">
    <source>
        <dbReference type="Proteomes" id="UP000327044"/>
    </source>
</evidence>
<dbReference type="InterPro" id="IPR032675">
    <property type="entry name" value="LRR_dom_sf"/>
</dbReference>
<dbReference type="Pfam" id="PF14580">
    <property type="entry name" value="LRR_9"/>
    <property type="match status" value="1"/>
</dbReference>
<dbReference type="PANTHER" id="PTHR18849">
    <property type="entry name" value="LEUCINE RICH REPEAT PROTEIN"/>
    <property type="match status" value="1"/>
</dbReference>
<keyword evidence="5" id="KW-0677">Repeat</keyword>
<dbReference type="SUPFAM" id="SSF52058">
    <property type="entry name" value="L domain-like"/>
    <property type="match status" value="1"/>
</dbReference>
<keyword evidence="7" id="KW-0966">Cell projection</keyword>
<evidence type="ECO:0000256" key="3">
    <source>
        <dbReference type="ARBA" id="ARBA00022490"/>
    </source>
</evidence>
<organism evidence="10 11">
    <name type="scientific">Photinus pyralis</name>
    <name type="common">Common eastern firefly</name>
    <name type="synonym">Lampyris pyralis</name>
    <dbReference type="NCBI Taxonomy" id="7054"/>
    <lineage>
        <taxon>Eukaryota</taxon>
        <taxon>Metazoa</taxon>
        <taxon>Ecdysozoa</taxon>
        <taxon>Arthropoda</taxon>
        <taxon>Hexapoda</taxon>
        <taxon>Insecta</taxon>
        <taxon>Pterygota</taxon>
        <taxon>Neoptera</taxon>
        <taxon>Endopterygota</taxon>
        <taxon>Coleoptera</taxon>
        <taxon>Polyphaga</taxon>
        <taxon>Elateriformia</taxon>
        <taxon>Elateroidea</taxon>
        <taxon>Lampyridae</taxon>
        <taxon>Lampyrinae</taxon>
        <taxon>Photinus</taxon>
    </lineage>
</organism>
<dbReference type="InterPro" id="IPR056496">
    <property type="entry name" value="CS_DNAAF11_C"/>
</dbReference>
<dbReference type="PANTHER" id="PTHR18849:SF0">
    <property type="entry name" value="CILIA- AND FLAGELLA-ASSOCIATED PROTEIN 410-RELATED"/>
    <property type="match status" value="1"/>
</dbReference>
<sequence>MVRITEELVRKKSEHNEGIINSLEELSLHQEHVEKIEHLNNWCRNLEILLLQSNLISKIENLNKLKNLRYLNLAINNIERVENLERCESLEKLDLTLNFIGDIESVTSLIANTHLKYLCLTGNPCSDYSGYRNYVIAKLPQIETLDNAEITRSERIKAAQMLRHVEGKVLKSQADYYVFRNEQRERLSRPQDEVDDDTFWKTKSENAPETRVELANRQRKRDCTDQPVKEVKAVRLFTKEGRPLNINQTKLPFKFEDDPREFRLDVAIYRYLDSNFINVDLEPTYVRVSIKGKIFQYVLPEEIKIEASKVQRSQVTGHLLITMPKLNYKESFFKNREDIKSTATHKSVKDEKRHCYLEVEPIQNCLLLQIETCEDVPPLEYF</sequence>
<accession>A0A5N4AEM1</accession>
<proteinExistence type="inferred from homology"/>
<dbReference type="EMBL" id="VVIM01000007">
    <property type="protein sequence ID" value="KAB0795772.1"/>
    <property type="molecule type" value="Genomic_DNA"/>
</dbReference>
<comment type="caution">
    <text evidence="10">The sequence shown here is derived from an EMBL/GenBank/DDBJ whole genome shotgun (WGS) entry which is preliminary data.</text>
</comment>
<dbReference type="AlphaFoldDB" id="A0A5N4AEM1"/>
<evidence type="ECO:0000256" key="7">
    <source>
        <dbReference type="ARBA" id="ARBA00023273"/>
    </source>
</evidence>
<evidence type="ECO:0000259" key="9">
    <source>
        <dbReference type="PROSITE" id="PS51203"/>
    </source>
</evidence>
<dbReference type="FunFam" id="3.80.10.10:FF:000052">
    <property type="entry name" value="Leucine rich repeat containing 6"/>
    <property type="match status" value="1"/>
</dbReference>
<dbReference type="PROSITE" id="PS51450">
    <property type="entry name" value="LRR"/>
    <property type="match status" value="3"/>
</dbReference>
<evidence type="ECO:0000256" key="8">
    <source>
        <dbReference type="ARBA" id="ARBA00049982"/>
    </source>
</evidence>
<evidence type="ECO:0000256" key="2">
    <source>
        <dbReference type="ARBA" id="ARBA00004496"/>
    </source>
</evidence>
<evidence type="ECO:0000256" key="1">
    <source>
        <dbReference type="ARBA" id="ARBA00004138"/>
    </source>
</evidence>
<dbReference type="Proteomes" id="UP000327044">
    <property type="component" value="Unassembled WGS sequence"/>
</dbReference>
<gene>
    <name evidence="10" type="ORF">PPYR_09833</name>
</gene>
<comment type="subcellular location">
    <subcellularLocation>
        <location evidence="1">Cell projection</location>
        <location evidence="1">Cilium</location>
    </subcellularLocation>
    <subcellularLocation>
        <location evidence="2">Cytoplasm</location>
    </subcellularLocation>
</comment>
<dbReference type="SMART" id="SM00365">
    <property type="entry name" value="LRR_SD22"/>
    <property type="match status" value="2"/>
</dbReference>
<comment type="similarity">
    <text evidence="8">Belongs to the tilB family.</text>
</comment>
<dbReference type="Gene3D" id="3.80.10.10">
    <property type="entry name" value="Ribonuclease Inhibitor"/>
    <property type="match status" value="1"/>
</dbReference>
<protein>
    <recommendedName>
        <fullName evidence="9">CS domain-containing protein</fullName>
    </recommendedName>
</protein>
<dbReference type="FunCoup" id="A0A5N4AEM1">
    <property type="interactions" value="12"/>
</dbReference>
<reference evidence="10 11" key="1">
    <citation type="journal article" date="2018" name="Elife">
        <title>Firefly genomes illuminate parallel origins of bioluminescence in beetles.</title>
        <authorList>
            <person name="Fallon T.R."/>
            <person name="Lower S.E."/>
            <person name="Chang C.H."/>
            <person name="Bessho-Uehara M."/>
            <person name="Martin G.J."/>
            <person name="Bewick A.J."/>
            <person name="Behringer M."/>
            <person name="Debat H.J."/>
            <person name="Wong I."/>
            <person name="Day J.C."/>
            <person name="Suvorov A."/>
            <person name="Silva C.J."/>
            <person name="Stanger-Hall K.F."/>
            <person name="Hall D.W."/>
            <person name="Schmitz R.J."/>
            <person name="Nelson D.R."/>
            <person name="Lewis S.M."/>
            <person name="Shigenobu S."/>
            <person name="Bybee S.M."/>
            <person name="Larracuente A.M."/>
            <person name="Oba Y."/>
            <person name="Weng J.K."/>
        </authorList>
    </citation>
    <scope>NUCLEOTIDE SEQUENCE [LARGE SCALE GENOMIC DNA]</scope>
    <source>
        <strain evidence="10">1611_PpyrPB1</strain>
        <tissue evidence="10">Whole body</tissue>
    </source>
</reference>
<dbReference type="InterPro" id="IPR007052">
    <property type="entry name" value="CS_dom"/>
</dbReference>
<dbReference type="InterPro" id="IPR001611">
    <property type="entry name" value="Leu-rich_rpt"/>
</dbReference>
<keyword evidence="6" id="KW-0969">Cilium</keyword>